<feature type="compositionally biased region" description="Basic and acidic residues" evidence="1">
    <location>
        <begin position="20"/>
        <end position="29"/>
    </location>
</feature>
<reference evidence="3" key="1">
    <citation type="submission" date="2022-11" db="UniProtKB">
        <authorList>
            <consortium name="WormBaseParasite"/>
        </authorList>
    </citation>
    <scope>IDENTIFICATION</scope>
</reference>
<dbReference type="AlphaFoldDB" id="A0A915JF04"/>
<evidence type="ECO:0000256" key="1">
    <source>
        <dbReference type="SAM" id="MobiDB-lite"/>
    </source>
</evidence>
<organism evidence="2 3">
    <name type="scientific">Romanomermis culicivorax</name>
    <name type="common">Nematode worm</name>
    <dbReference type="NCBI Taxonomy" id="13658"/>
    <lineage>
        <taxon>Eukaryota</taxon>
        <taxon>Metazoa</taxon>
        <taxon>Ecdysozoa</taxon>
        <taxon>Nematoda</taxon>
        <taxon>Enoplea</taxon>
        <taxon>Dorylaimia</taxon>
        <taxon>Mermithida</taxon>
        <taxon>Mermithoidea</taxon>
        <taxon>Mermithidae</taxon>
        <taxon>Romanomermis</taxon>
    </lineage>
</organism>
<evidence type="ECO:0000313" key="2">
    <source>
        <dbReference type="Proteomes" id="UP000887565"/>
    </source>
</evidence>
<sequence>MTHPKLLTTRKVPKKKKKKQKDEWKKSLDISDDEDPALQPQSLFNDPKRLQAAVTSAMKSRLMDRFIKLLNFLVTPL</sequence>
<evidence type="ECO:0000313" key="3">
    <source>
        <dbReference type="WBParaSite" id="nRc.2.0.1.t25105-RA"/>
    </source>
</evidence>
<keyword evidence="2" id="KW-1185">Reference proteome</keyword>
<dbReference type="Proteomes" id="UP000887565">
    <property type="component" value="Unplaced"/>
</dbReference>
<protein>
    <submittedName>
        <fullName evidence="3">Ribosome biogenesis protein NOP53</fullName>
    </submittedName>
</protein>
<name>A0A915JF04_ROMCU</name>
<feature type="region of interest" description="Disordered" evidence="1">
    <location>
        <begin position="1"/>
        <end position="44"/>
    </location>
</feature>
<accession>A0A915JF04</accession>
<proteinExistence type="predicted"/>
<dbReference type="WBParaSite" id="nRc.2.0.1.t25105-RA">
    <property type="protein sequence ID" value="nRc.2.0.1.t25105-RA"/>
    <property type="gene ID" value="nRc.2.0.1.g25105"/>
</dbReference>